<dbReference type="InterPro" id="IPR008927">
    <property type="entry name" value="6-PGluconate_DH-like_C_sf"/>
</dbReference>
<proteinExistence type="inferred from homology"/>
<dbReference type="Gene3D" id="3.40.50.720">
    <property type="entry name" value="NAD(P)-binding Rossmann-like Domain"/>
    <property type="match status" value="1"/>
</dbReference>
<evidence type="ECO:0000259" key="5">
    <source>
        <dbReference type="Pfam" id="PF14833"/>
    </source>
</evidence>
<dbReference type="RefSeq" id="WP_167171262.1">
    <property type="nucleotide sequence ID" value="NZ_BAAAOO010000006.1"/>
</dbReference>
<name>A0ABX0SJQ9_9ACTN</name>
<evidence type="ECO:0000256" key="2">
    <source>
        <dbReference type="ARBA" id="ARBA00023002"/>
    </source>
</evidence>
<evidence type="ECO:0000256" key="3">
    <source>
        <dbReference type="ARBA" id="ARBA00023027"/>
    </source>
</evidence>
<dbReference type="InterPro" id="IPR036291">
    <property type="entry name" value="NAD(P)-bd_dom_sf"/>
</dbReference>
<accession>A0ABX0SJQ9</accession>
<feature type="domain" description="3-hydroxyisobutyrate dehydrogenase-like NAD-binding" evidence="5">
    <location>
        <begin position="178"/>
        <end position="302"/>
    </location>
</feature>
<evidence type="ECO:0000259" key="4">
    <source>
        <dbReference type="Pfam" id="PF03446"/>
    </source>
</evidence>
<dbReference type="InterPro" id="IPR015815">
    <property type="entry name" value="HIBADH-related"/>
</dbReference>
<sequence>MSRSAPSPQTRPAPTVAVLGLGAMGLPMATWLAAQGFPVRAFDVAEARAALARRAGVVVTSSGDEAVRDADLVLVAVRNQSQLVTLLWGEAGVSSAMRKGSAVLLTSTVGIEAVQDVATRLTQEGIDLIDAPVSGGPVRAGRGDLLMTVGATDRGWALAEPVMTALASTLVRIGDEPGDGQKMKTVNQLLCGVHIAAAGEALALAGRLGLDKAQVLEALMAGAAASFMLGDRGPRMLQAYDEGGAEVRSRLDIFVKDMGIVNAACRSVHLAAPVAAAAEQLYLLGNAQGKDALDDSAVITVLAPDEA</sequence>
<dbReference type="EMBL" id="JAAMOZ010000004">
    <property type="protein sequence ID" value="NIH58569.1"/>
    <property type="molecule type" value="Genomic_DNA"/>
</dbReference>
<evidence type="ECO:0000313" key="7">
    <source>
        <dbReference type="Proteomes" id="UP000749311"/>
    </source>
</evidence>
<comment type="similarity">
    <text evidence="1">Belongs to the HIBADH-related family.</text>
</comment>
<dbReference type="PIRSF" id="PIRSF000103">
    <property type="entry name" value="HIBADH"/>
    <property type="match status" value="1"/>
</dbReference>
<comment type="caution">
    <text evidence="6">The sequence shown here is derived from an EMBL/GenBank/DDBJ whole genome shotgun (WGS) entry which is preliminary data.</text>
</comment>
<dbReference type="SUPFAM" id="SSF51735">
    <property type="entry name" value="NAD(P)-binding Rossmann-fold domains"/>
    <property type="match status" value="1"/>
</dbReference>
<feature type="domain" description="6-phosphogluconate dehydrogenase NADP-binding" evidence="4">
    <location>
        <begin position="15"/>
        <end position="174"/>
    </location>
</feature>
<dbReference type="Pfam" id="PF14833">
    <property type="entry name" value="NAD_binding_11"/>
    <property type="match status" value="1"/>
</dbReference>
<dbReference type="Gene3D" id="1.10.1040.10">
    <property type="entry name" value="N-(1-d-carboxylethyl)-l-norvaline Dehydrogenase, domain 2"/>
    <property type="match status" value="1"/>
</dbReference>
<gene>
    <name evidence="6" type="ORF">FB473_003266</name>
</gene>
<keyword evidence="7" id="KW-1185">Reference proteome</keyword>
<dbReference type="Proteomes" id="UP000749311">
    <property type="component" value="Unassembled WGS sequence"/>
</dbReference>
<dbReference type="GO" id="GO:0008442">
    <property type="term" value="F:3-hydroxyisobutyrate dehydrogenase activity"/>
    <property type="evidence" value="ECO:0007669"/>
    <property type="project" value="UniProtKB-EC"/>
</dbReference>
<dbReference type="Pfam" id="PF03446">
    <property type="entry name" value="NAD_binding_2"/>
    <property type="match status" value="1"/>
</dbReference>
<dbReference type="InterPro" id="IPR006115">
    <property type="entry name" value="6PGDH_NADP-bd"/>
</dbReference>
<dbReference type="EC" id="1.1.1.31" evidence="6"/>
<reference evidence="6 7" key="1">
    <citation type="submission" date="2020-02" db="EMBL/GenBank/DDBJ databases">
        <title>Sequencing the genomes of 1000 actinobacteria strains.</title>
        <authorList>
            <person name="Klenk H.-P."/>
        </authorList>
    </citation>
    <scope>NUCLEOTIDE SEQUENCE [LARGE SCALE GENOMIC DNA]</scope>
    <source>
        <strain evidence="6 7">DSM 19609</strain>
    </source>
</reference>
<dbReference type="InterPro" id="IPR029154">
    <property type="entry name" value="HIBADH-like_NADP-bd"/>
</dbReference>
<evidence type="ECO:0000313" key="6">
    <source>
        <dbReference type="EMBL" id="NIH58569.1"/>
    </source>
</evidence>
<dbReference type="PANTHER" id="PTHR43060">
    <property type="entry name" value="3-HYDROXYISOBUTYRATE DEHYDROGENASE-LIKE 1, MITOCHONDRIAL-RELATED"/>
    <property type="match status" value="1"/>
</dbReference>
<dbReference type="InterPro" id="IPR013328">
    <property type="entry name" value="6PGD_dom2"/>
</dbReference>
<keyword evidence="2 6" id="KW-0560">Oxidoreductase</keyword>
<organism evidence="6 7">
    <name type="scientific">Brooklawnia cerclae</name>
    <dbReference type="NCBI Taxonomy" id="349934"/>
    <lineage>
        <taxon>Bacteria</taxon>
        <taxon>Bacillati</taxon>
        <taxon>Actinomycetota</taxon>
        <taxon>Actinomycetes</taxon>
        <taxon>Propionibacteriales</taxon>
        <taxon>Propionibacteriaceae</taxon>
        <taxon>Brooklawnia</taxon>
    </lineage>
</organism>
<evidence type="ECO:0000256" key="1">
    <source>
        <dbReference type="ARBA" id="ARBA00009080"/>
    </source>
</evidence>
<protein>
    <submittedName>
        <fullName evidence="6">3-hydroxyisobutyrate dehydrogenase</fullName>
        <ecNumber evidence="6">1.1.1.31</ecNumber>
    </submittedName>
</protein>
<keyword evidence="3" id="KW-0520">NAD</keyword>
<dbReference type="SUPFAM" id="SSF48179">
    <property type="entry name" value="6-phosphogluconate dehydrogenase C-terminal domain-like"/>
    <property type="match status" value="1"/>
</dbReference>